<evidence type="ECO:0000313" key="1">
    <source>
        <dbReference type="EMBL" id="QJA75415.1"/>
    </source>
</evidence>
<accession>A0A6M3K3V0</accession>
<name>A0A6M3K3V0_9ZZZZ</name>
<proteinExistence type="predicted"/>
<dbReference type="AlphaFoldDB" id="A0A6M3K3V0"/>
<sequence>MENLTMREILTGHIQPKEQTDGEICPEYPHIKIKNLEHLHKAKEFAEKNNITGQNHFEHYFAYLERILTNEGTIAEIHPDVTSHSFYFNVFKGKEWRWNGGIILHGYQRSYSVELGPKEGMHWSMHT</sequence>
<organism evidence="1">
    <name type="scientific">viral metagenome</name>
    <dbReference type="NCBI Taxonomy" id="1070528"/>
    <lineage>
        <taxon>unclassified sequences</taxon>
        <taxon>metagenomes</taxon>
        <taxon>organismal metagenomes</taxon>
    </lineage>
</organism>
<dbReference type="EMBL" id="MT142163">
    <property type="protein sequence ID" value="QJA75415.1"/>
    <property type="molecule type" value="Genomic_DNA"/>
</dbReference>
<gene>
    <name evidence="1" type="ORF">MM415A01781_0002</name>
</gene>
<protein>
    <submittedName>
        <fullName evidence="1">Uncharacterized protein</fullName>
    </submittedName>
</protein>
<reference evidence="1" key="1">
    <citation type="submission" date="2020-03" db="EMBL/GenBank/DDBJ databases">
        <title>The deep terrestrial virosphere.</title>
        <authorList>
            <person name="Holmfeldt K."/>
            <person name="Nilsson E."/>
            <person name="Simone D."/>
            <person name="Lopez-Fernandez M."/>
            <person name="Wu X."/>
            <person name="de Brujin I."/>
            <person name="Lundin D."/>
            <person name="Andersson A."/>
            <person name="Bertilsson S."/>
            <person name="Dopson M."/>
        </authorList>
    </citation>
    <scope>NUCLEOTIDE SEQUENCE</scope>
    <source>
        <strain evidence="1">MM415A01781</strain>
    </source>
</reference>